<dbReference type="RefSeq" id="WP_091478215.1">
    <property type="nucleotide sequence ID" value="NZ_BJYC01000001.1"/>
</dbReference>
<evidence type="ECO:0000256" key="1">
    <source>
        <dbReference type="SAM" id="SignalP"/>
    </source>
</evidence>
<dbReference type="Proteomes" id="UP000199081">
    <property type="component" value="Unassembled WGS sequence"/>
</dbReference>
<keyword evidence="1" id="KW-0732">Signal</keyword>
<reference evidence="3" key="1">
    <citation type="submission" date="2016-10" db="EMBL/GenBank/DDBJ databases">
        <authorList>
            <person name="Varghese N."/>
            <person name="Submissions S."/>
        </authorList>
    </citation>
    <scope>NUCLEOTIDE SEQUENCE [LARGE SCALE GENOMIC DNA]</scope>
    <source>
        <strain evidence="3">DSM 19183</strain>
    </source>
</reference>
<keyword evidence="3" id="KW-1185">Reference proteome</keyword>
<accession>A0A1H7EWV5</accession>
<evidence type="ECO:0008006" key="4">
    <source>
        <dbReference type="Google" id="ProtNLM"/>
    </source>
</evidence>
<name>A0A1H7EWV5_9LACT</name>
<gene>
    <name evidence="2" type="ORF">SAMN04488099_10188</name>
</gene>
<dbReference type="STRING" id="426702.SAMN04488099_10188"/>
<evidence type="ECO:0000313" key="2">
    <source>
        <dbReference type="EMBL" id="SEK18356.1"/>
    </source>
</evidence>
<sequence>MKKIAAFMALFIIVSAGCRAQDTGDPADREEPSVFSGTVIRVAEDGTLIIEPDEGEEIRQSGTEVSINPGDNQNFELGDQVMVTHEGPVMESHPLQVHLISIERSED</sequence>
<dbReference type="AlphaFoldDB" id="A0A1H7EWV5"/>
<organism evidence="2 3">
    <name type="scientific">Alkalibacterium pelagium</name>
    <dbReference type="NCBI Taxonomy" id="426702"/>
    <lineage>
        <taxon>Bacteria</taxon>
        <taxon>Bacillati</taxon>
        <taxon>Bacillota</taxon>
        <taxon>Bacilli</taxon>
        <taxon>Lactobacillales</taxon>
        <taxon>Carnobacteriaceae</taxon>
        <taxon>Alkalibacterium</taxon>
    </lineage>
</organism>
<proteinExistence type="predicted"/>
<evidence type="ECO:0000313" key="3">
    <source>
        <dbReference type="Proteomes" id="UP000199081"/>
    </source>
</evidence>
<feature type="signal peptide" evidence="1">
    <location>
        <begin position="1"/>
        <end position="20"/>
    </location>
</feature>
<protein>
    <recommendedName>
        <fullName evidence="4">DUF5666 domain-containing protein</fullName>
    </recommendedName>
</protein>
<dbReference type="OrthoDB" id="2735868at2"/>
<feature type="chain" id="PRO_5011451395" description="DUF5666 domain-containing protein" evidence="1">
    <location>
        <begin position="21"/>
        <end position="107"/>
    </location>
</feature>
<dbReference type="EMBL" id="FNZU01000001">
    <property type="protein sequence ID" value="SEK18356.1"/>
    <property type="molecule type" value="Genomic_DNA"/>
</dbReference>
<dbReference type="PROSITE" id="PS51257">
    <property type="entry name" value="PROKAR_LIPOPROTEIN"/>
    <property type="match status" value="1"/>
</dbReference>